<dbReference type="GO" id="GO:0016020">
    <property type="term" value="C:membrane"/>
    <property type="evidence" value="ECO:0007669"/>
    <property type="project" value="UniProtKB-SubCell"/>
</dbReference>
<evidence type="ECO:0000313" key="8">
    <source>
        <dbReference type="Proteomes" id="UP000038010"/>
    </source>
</evidence>
<sequence>MSAPAPNPQQDKIFTFTITGDNGNVQTFTRTADTADFGSLTNNAASFESDFTRTTAGTAETTTSGASVASVTQSESIPTIPSTLLTSTTPTQDSASAAPEASGVSSGSNGENPSVSDKACNSISCNAGLQAAIAVPVVVISLLILLLAFCCIRRRKRRQAGREDVAVASMSEKRKKLPKKWSRHLRIFSFDAELLMGGRFSSSNSLRSRETGSQRSGQRAHTASPSIHSVDEEVAPPYRDAISHTQPPSTVPMALGATPTTSDPFPRPNSVATASTAPPAYPAASGATAAGAGATGLAAVTNLSRASSRASTTSQTPVSTRSLNDPFRNDIVSPVSPDDTRSPFLDPPISPSQSIRRPRGDDFDDAQSTISSVAEVASLREAQVGRKLSTNQGRRV</sequence>
<dbReference type="VEuPathDB" id="FungiDB:AB675_6477"/>
<keyword evidence="2 6" id="KW-0812">Transmembrane</keyword>
<keyword evidence="3 6" id="KW-1133">Transmembrane helix</keyword>
<dbReference type="RefSeq" id="XP_018003933.1">
    <property type="nucleotide sequence ID" value="XM_018146772.1"/>
</dbReference>
<comment type="caution">
    <text evidence="7">The sequence shown here is derived from an EMBL/GenBank/DDBJ whole genome shotgun (WGS) entry which is preliminary data.</text>
</comment>
<dbReference type="GO" id="GO:0071944">
    <property type="term" value="C:cell periphery"/>
    <property type="evidence" value="ECO:0007669"/>
    <property type="project" value="UniProtKB-ARBA"/>
</dbReference>
<feature type="compositionally biased region" description="Low complexity" evidence="5">
    <location>
        <begin position="303"/>
        <end position="314"/>
    </location>
</feature>
<name>A0A0N1H9A4_9EURO</name>
<evidence type="ECO:0000256" key="4">
    <source>
        <dbReference type="ARBA" id="ARBA00023136"/>
    </source>
</evidence>
<proteinExistence type="predicted"/>
<dbReference type="EMBL" id="LFJN01000004">
    <property type="protein sequence ID" value="KPI43970.1"/>
    <property type="molecule type" value="Genomic_DNA"/>
</dbReference>
<reference evidence="7 8" key="1">
    <citation type="submission" date="2015-06" db="EMBL/GenBank/DDBJ databases">
        <title>Draft genome of the ant-associated black yeast Phialophora attae CBS 131958.</title>
        <authorList>
            <person name="Moreno L.F."/>
            <person name="Stielow B.J."/>
            <person name="de Hoog S."/>
            <person name="Vicente V.A."/>
            <person name="Weiss V.A."/>
            <person name="de Vries M."/>
            <person name="Cruz L.M."/>
            <person name="Souza E.M."/>
        </authorList>
    </citation>
    <scope>NUCLEOTIDE SEQUENCE [LARGE SCALE GENOMIC DNA]</scope>
    <source>
        <strain evidence="7 8">CBS 131958</strain>
    </source>
</reference>
<feature type="compositionally biased region" description="Low complexity" evidence="5">
    <location>
        <begin position="272"/>
        <end position="288"/>
    </location>
</feature>
<feature type="region of interest" description="Disordered" evidence="5">
    <location>
        <begin position="303"/>
        <end position="369"/>
    </location>
</feature>
<evidence type="ECO:0000256" key="1">
    <source>
        <dbReference type="ARBA" id="ARBA00004167"/>
    </source>
</evidence>
<feature type="region of interest" description="Disordered" evidence="5">
    <location>
        <begin position="79"/>
        <end position="116"/>
    </location>
</feature>
<feature type="compositionally biased region" description="Low complexity" evidence="5">
    <location>
        <begin position="79"/>
        <end position="91"/>
    </location>
</feature>
<dbReference type="PANTHER" id="PTHR15549">
    <property type="entry name" value="PAIRED IMMUNOGLOBULIN-LIKE TYPE 2 RECEPTOR"/>
    <property type="match status" value="1"/>
</dbReference>
<keyword evidence="8" id="KW-1185">Reference proteome</keyword>
<evidence type="ECO:0000256" key="2">
    <source>
        <dbReference type="ARBA" id="ARBA00022692"/>
    </source>
</evidence>
<feature type="region of interest" description="Disordered" evidence="5">
    <location>
        <begin position="202"/>
        <end position="288"/>
    </location>
</feature>
<dbReference type="PANTHER" id="PTHR15549:SF26">
    <property type="entry name" value="AXIAL BUDDING PATTERN PROTEIN 2-RELATED"/>
    <property type="match status" value="1"/>
</dbReference>
<dbReference type="AlphaFoldDB" id="A0A0N1H9A4"/>
<evidence type="ECO:0000313" key="7">
    <source>
        <dbReference type="EMBL" id="KPI43970.1"/>
    </source>
</evidence>
<feature type="transmembrane region" description="Helical" evidence="6">
    <location>
        <begin position="131"/>
        <end position="152"/>
    </location>
</feature>
<protein>
    <submittedName>
        <fullName evidence="7">Uncharacterized protein</fullName>
    </submittedName>
</protein>
<organism evidence="7 8">
    <name type="scientific">Cyphellophora attinorum</name>
    <dbReference type="NCBI Taxonomy" id="1664694"/>
    <lineage>
        <taxon>Eukaryota</taxon>
        <taxon>Fungi</taxon>
        <taxon>Dikarya</taxon>
        <taxon>Ascomycota</taxon>
        <taxon>Pezizomycotina</taxon>
        <taxon>Eurotiomycetes</taxon>
        <taxon>Chaetothyriomycetidae</taxon>
        <taxon>Chaetothyriales</taxon>
        <taxon>Cyphellophoraceae</taxon>
        <taxon>Cyphellophora</taxon>
    </lineage>
</organism>
<dbReference type="InterPro" id="IPR051694">
    <property type="entry name" value="Immunoregulatory_rcpt-like"/>
</dbReference>
<dbReference type="Proteomes" id="UP000038010">
    <property type="component" value="Unassembled WGS sequence"/>
</dbReference>
<feature type="compositionally biased region" description="Polar residues" evidence="5">
    <location>
        <begin position="103"/>
        <end position="116"/>
    </location>
</feature>
<keyword evidence="4 6" id="KW-0472">Membrane</keyword>
<evidence type="ECO:0000256" key="3">
    <source>
        <dbReference type="ARBA" id="ARBA00022989"/>
    </source>
</evidence>
<evidence type="ECO:0000256" key="5">
    <source>
        <dbReference type="SAM" id="MobiDB-lite"/>
    </source>
</evidence>
<dbReference type="OrthoDB" id="4160305at2759"/>
<accession>A0A0N1H9A4</accession>
<evidence type="ECO:0000256" key="6">
    <source>
        <dbReference type="SAM" id="Phobius"/>
    </source>
</evidence>
<feature type="compositionally biased region" description="Polar residues" evidence="5">
    <location>
        <begin position="213"/>
        <end position="227"/>
    </location>
</feature>
<dbReference type="GeneID" id="28738652"/>
<comment type="subcellular location">
    <subcellularLocation>
        <location evidence="1">Membrane</location>
        <topology evidence="1">Single-pass membrane protein</topology>
    </subcellularLocation>
</comment>
<gene>
    <name evidence="7" type="ORF">AB675_6477</name>
</gene>